<dbReference type="InterPro" id="IPR004014">
    <property type="entry name" value="ATPase_P-typ_cation-transptr_N"/>
</dbReference>
<evidence type="ECO:0000256" key="11">
    <source>
        <dbReference type="ARBA" id="ARBA00022842"/>
    </source>
</evidence>
<evidence type="ECO:0000256" key="3">
    <source>
        <dbReference type="ARBA" id="ARBA00008804"/>
    </source>
</evidence>
<feature type="transmembrane region" description="Helical" evidence="17">
    <location>
        <begin position="841"/>
        <end position="859"/>
    </location>
</feature>
<dbReference type="GO" id="GO:0005524">
    <property type="term" value="F:ATP binding"/>
    <property type="evidence" value="ECO:0007669"/>
    <property type="project" value="UniProtKB-UniRule"/>
</dbReference>
<feature type="transmembrane region" description="Helical" evidence="17">
    <location>
        <begin position="278"/>
        <end position="298"/>
    </location>
</feature>
<dbReference type="OrthoDB" id="116380at2759"/>
<feature type="region of interest" description="Disordered" evidence="19">
    <location>
        <begin position="1"/>
        <end position="75"/>
    </location>
</feature>
<gene>
    <name evidence="21" type="ORF">HANVADRAFT_58751</name>
</gene>
<dbReference type="AlphaFoldDB" id="A0A1B7TFJ5"/>
<feature type="compositionally biased region" description="Acidic residues" evidence="19">
    <location>
        <begin position="38"/>
        <end position="47"/>
    </location>
</feature>
<dbReference type="InterPro" id="IPR008250">
    <property type="entry name" value="ATPase_P-typ_transduc_dom_A_sf"/>
</dbReference>
<dbReference type="Gene3D" id="3.40.1110.10">
    <property type="entry name" value="Calcium-transporting ATPase, cytoplasmic domain N"/>
    <property type="match status" value="1"/>
</dbReference>
<feature type="transmembrane region" description="Helical" evidence="17">
    <location>
        <begin position="774"/>
        <end position="796"/>
    </location>
</feature>
<dbReference type="InterPro" id="IPR036412">
    <property type="entry name" value="HAD-like_sf"/>
</dbReference>
<evidence type="ECO:0000256" key="17">
    <source>
        <dbReference type="RuleBase" id="RU362083"/>
    </source>
</evidence>
<evidence type="ECO:0000256" key="6">
    <source>
        <dbReference type="ARBA" id="ARBA00022692"/>
    </source>
</evidence>
<evidence type="ECO:0000256" key="10">
    <source>
        <dbReference type="ARBA" id="ARBA00022840"/>
    </source>
</evidence>
<dbReference type="FunFam" id="2.70.150.10:FF:000011">
    <property type="entry name" value="Plasma membrane ATPase"/>
    <property type="match status" value="1"/>
</dbReference>
<dbReference type="FunFam" id="3.40.1110.10:FF:000005">
    <property type="entry name" value="Plasma membrane ATPase"/>
    <property type="match status" value="1"/>
</dbReference>
<evidence type="ECO:0000256" key="7">
    <source>
        <dbReference type="ARBA" id="ARBA00022723"/>
    </source>
</evidence>
<dbReference type="InterPro" id="IPR023214">
    <property type="entry name" value="HAD_sf"/>
</dbReference>
<dbReference type="SUPFAM" id="SSF81653">
    <property type="entry name" value="Calcium ATPase, transduction domain A"/>
    <property type="match status" value="1"/>
</dbReference>
<comment type="function">
    <text evidence="1">The plasma membrane ATPase of plants and fungi is a hydrogen ion pump. The proton gradient it generates drives the active transport of nutrients by H(+)-symport. The resulting external acidification and/or internal alkinization may mediate growth responses.</text>
</comment>
<dbReference type="InterPro" id="IPR059000">
    <property type="entry name" value="ATPase_P-type_domA"/>
</dbReference>
<dbReference type="PRINTS" id="PR00120">
    <property type="entry name" value="HATPASE"/>
</dbReference>
<feature type="transmembrane region" description="Helical" evidence="17">
    <location>
        <begin position="702"/>
        <end position="721"/>
    </location>
</feature>
<dbReference type="SMART" id="SM00831">
    <property type="entry name" value="Cation_ATPase_N"/>
    <property type="match status" value="1"/>
</dbReference>
<dbReference type="GO" id="GO:0005886">
    <property type="term" value="C:plasma membrane"/>
    <property type="evidence" value="ECO:0007669"/>
    <property type="project" value="UniProtKB-SubCell"/>
</dbReference>
<dbReference type="EMBL" id="LXPE01000008">
    <property type="protein sequence ID" value="OBA27529.1"/>
    <property type="molecule type" value="Genomic_DNA"/>
</dbReference>
<dbReference type="InterPro" id="IPR001757">
    <property type="entry name" value="P_typ_ATPase"/>
</dbReference>
<evidence type="ECO:0000256" key="9">
    <source>
        <dbReference type="ARBA" id="ARBA00022781"/>
    </source>
</evidence>
<dbReference type="PRINTS" id="PR00119">
    <property type="entry name" value="CATATPASE"/>
</dbReference>
<evidence type="ECO:0000256" key="4">
    <source>
        <dbReference type="ARBA" id="ARBA00022448"/>
    </source>
</evidence>
<name>A0A1B7TFJ5_9ASCO</name>
<keyword evidence="15 17" id="KW-0472">Membrane</keyword>
<dbReference type="InterPro" id="IPR018303">
    <property type="entry name" value="ATPase_P-typ_P_site"/>
</dbReference>
<dbReference type="SUPFAM" id="SSF81665">
    <property type="entry name" value="Calcium ATPase, transmembrane domain M"/>
    <property type="match status" value="1"/>
</dbReference>
<protein>
    <recommendedName>
        <fullName evidence="17">Plasma membrane ATPase</fullName>
        <ecNumber evidence="17">7.1.2.1</ecNumber>
    </recommendedName>
</protein>
<feature type="domain" description="Cation-transporting P-type ATPase N-terminal" evidence="20">
    <location>
        <begin position="52"/>
        <end position="122"/>
    </location>
</feature>
<keyword evidence="13 17" id="KW-1133">Transmembrane helix</keyword>
<dbReference type="InterPro" id="IPR044492">
    <property type="entry name" value="P_typ_ATPase_HD_dom"/>
</dbReference>
<accession>A0A1B7TFJ5</accession>
<evidence type="ECO:0000256" key="14">
    <source>
        <dbReference type="ARBA" id="ARBA00023065"/>
    </source>
</evidence>
<feature type="transmembrane region" description="Helical" evidence="17">
    <location>
        <begin position="94"/>
        <end position="117"/>
    </location>
</feature>
<keyword evidence="10 17" id="KW-0067">ATP-binding</keyword>
<dbReference type="InterPro" id="IPR023299">
    <property type="entry name" value="ATPase_P-typ_cyto_dom_N"/>
</dbReference>
<keyword evidence="5" id="KW-1003">Cell membrane</keyword>
<evidence type="ECO:0000256" key="2">
    <source>
        <dbReference type="ARBA" id="ARBA00004651"/>
    </source>
</evidence>
<dbReference type="GO" id="GO:0046872">
    <property type="term" value="F:metal ion binding"/>
    <property type="evidence" value="ECO:0007669"/>
    <property type="project" value="UniProtKB-KW"/>
</dbReference>
<dbReference type="Pfam" id="PF00702">
    <property type="entry name" value="Hydrolase"/>
    <property type="match status" value="1"/>
</dbReference>
<sequence>MSEVEEKKIVAANPADDDDDEDIDQLIIDLQSHHGDAAGDDDEDAEEEHVAGAARVVPEDQLQTDPNSGLSSDEVSRRRKKWGLNQMSEENESLIIKFIMFFVGPIQFVMELAAILAAGLSDWVDFGVICGLLGLNAAVGFIQEYQAGSIVEELKKTLANTAVVIRDGHLVEIPANELVPGDILHLEDGTVVPADGRIVTEDCFLQIDQSAITGESLAVDKHYGDACFSSSTVKTGEGFMIITATGDNTFVGRAAALVNQAAGGTGHFTEVLNGIGTILLVLVIVTLLLVWTACFYRTDKIVKIMRYTLAITIIGVPVGLPAVVTTTMAVGAAYLAKKKAIVQKLSAIESLAGVEILCSDKTGTLTKNKLSLHEPYTVEGVAADDLMLTACLAASRKKKGLDAIDKAFLKSLINYPVAKNLLTKYKVLEFHPFDPVSKKVTALVESPEGQKITCVKGAPLFVLKTVEEDHALSEEVRENYENKVAELASRGFRALGVARKIEDQQWEILGVMPCMDPPRDDTAQTVAEARRLGLRVKMLTGDAVGIAKETCRQLGLGTNIYDAERLGLGGMGGDMSGSELGDFVENADGFAEVFPQHKYNVVEILQNRGYLVAMTGDGVNDAPSLKKADTGIAVEGATDAARSAADIVFLAPGLSAIIDALKTSRQIFHRMYSYVVYRIALSLHLEIFLGLWIAILDRSLDIDLVVFIAIFADVATLAIAYDNAPFSPKPVKWNLPRLWGMSIVLGVILAVGSWICLTTMFLPRGGIIQNFGSIDGVLFLEISLTENWLIFITRAVGPFWSTVPSWQLAGAVFGVDVIATMFCLFGWWSDNWTDIVTVVKIYVWSLGVFFSMAGAYYLMSESEAFDNFMNGRKKEHAGSRSLEDFLAAMNRVSTQHETDK</sequence>
<keyword evidence="14 17" id="KW-0406">Ion transport</keyword>
<dbReference type="NCBIfam" id="TIGR01647">
    <property type="entry name" value="ATPase-IIIA_H"/>
    <property type="match status" value="1"/>
</dbReference>
<keyword evidence="4 17" id="KW-0813">Transport</keyword>
<dbReference type="SFLD" id="SFLDS00003">
    <property type="entry name" value="Haloacid_Dehalogenase"/>
    <property type="match status" value="1"/>
</dbReference>
<dbReference type="SFLD" id="SFLDF00027">
    <property type="entry name" value="p-type_atpase"/>
    <property type="match status" value="1"/>
</dbReference>
<evidence type="ECO:0000256" key="15">
    <source>
        <dbReference type="ARBA" id="ARBA00023136"/>
    </source>
</evidence>
<feature type="transmembrane region" description="Helical" evidence="17">
    <location>
        <begin position="808"/>
        <end position="829"/>
    </location>
</feature>
<feature type="transmembrane region" description="Helical" evidence="17">
    <location>
        <begin position="742"/>
        <end position="762"/>
    </location>
</feature>
<evidence type="ECO:0000256" key="5">
    <source>
        <dbReference type="ARBA" id="ARBA00022475"/>
    </source>
</evidence>
<feature type="transmembrane region" description="Helical" evidence="17">
    <location>
        <begin position="675"/>
        <end position="696"/>
    </location>
</feature>
<reference evidence="22" key="1">
    <citation type="journal article" date="2016" name="Proc. Natl. Acad. Sci. U.S.A.">
        <title>Comparative genomics of biotechnologically important yeasts.</title>
        <authorList>
            <person name="Riley R."/>
            <person name="Haridas S."/>
            <person name="Wolfe K.H."/>
            <person name="Lopes M.R."/>
            <person name="Hittinger C.T."/>
            <person name="Goeker M."/>
            <person name="Salamov A.A."/>
            <person name="Wisecaver J.H."/>
            <person name="Long T.M."/>
            <person name="Calvey C.H."/>
            <person name="Aerts A.L."/>
            <person name="Barry K.W."/>
            <person name="Choi C."/>
            <person name="Clum A."/>
            <person name="Coughlan A.Y."/>
            <person name="Deshpande S."/>
            <person name="Douglass A.P."/>
            <person name="Hanson S.J."/>
            <person name="Klenk H.-P."/>
            <person name="LaButti K.M."/>
            <person name="Lapidus A."/>
            <person name="Lindquist E.A."/>
            <person name="Lipzen A.M."/>
            <person name="Meier-Kolthoff J.P."/>
            <person name="Ohm R.A."/>
            <person name="Otillar R.P."/>
            <person name="Pangilinan J.L."/>
            <person name="Peng Y."/>
            <person name="Rokas A."/>
            <person name="Rosa C.A."/>
            <person name="Scheuner C."/>
            <person name="Sibirny A.A."/>
            <person name="Slot J.C."/>
            <person name="Stielow J.B."/>
            <person name="Sun H."/>
            <person name="Kurtzman C.P."/>
            <person name="Blackwell M."/>
            <person name="Grigoriev I.V."/>
            <person name="Jeffries T.W."/>
        </authorList>
    </citation>
    <scope>NUCLEOTIDE SEQUENCE [LARGE SCALE GENOMIC DNA]</scope>
    <source>
        <strain evidence="22">NRRL Y-1626</strain>
    </source>
</reference>
<dbReference type="EC" id="7.1.2.1" evidence="17"/>
<dbReference type="Gene3D" id="3.40.50.1000">
    <property type="entry name" value="HAD superfamily/HAD-like"/>
    <property type="match status" value="1"/>
</dbReference>
<feature type="compositionally biased region" description="Acidic residues" evidence="19">
    <location>
        <begin position="15"/>
        <end position="24"/>
    </location>
</feature>
<keyword evidence="22" id="KW-1185">Reference proteome</keyword>
<comment type="similarity">
    <text evidence="3 17">Belongs to the cation transport ATPase (P-type) (TC 3.A.3) family. Type IIIA subfamily.</text>
</comment>
<dbReference type="Pfam" id="PF00690">
    <property type="entry name" value="Cation_ATPase_N"/>
    <property type="match status" value="1"/>
</dbReference>
<evidence type="ECO:0000256" key="8">
    <source>
        <dbReference type="ARBA" id="ARBA00022741"/>
    </source>
</evidence>
<dbReference type="SUPFAM" id="SSF56784">
    <property type="entry name" value="HAD-like"/>
    <property type="match status" value="1"/>
</dbReference>
<evidence type="ECO:0000256" key="13">
    <source>
        <dbReference type="ARBA" id="ARBA00022989"/>
    </source>
</evidence>
<dbReference type="GO" id="GO:0008553">
    <property type="term" value="F:P-type proton-exporting transporter activity"/>
    <property type="evidence" value="ECO:0007669"/>
    <property type="project" value="UniProtKB-UniRule"/>
</dbReference>
<dbReference type="Proteomes" id="UP000092321">
    <property type="component" value="Unassembled WGS sequence"/>
</dbReference>
<dbReference type="Gene3D" id="2.70.150.10">
    <property type="entry name" value="Calcium-transporting ATPase, cytoplasmic transduction domain A"/>
    <property type="match status" value="1"/>
</dbReference>
<keyword evidence="8 17" id="KW-0547">Nucleotide-binding</keyword>
<dbReference type="InterPro" id="IPR023298">
    <property type="entry name" value="ATPase_P-typ_TM_dom_sf"/>
</dbReference>
<evidence type="ECO:0000256" key="18">
    <source>
        <dbReference type="SAM" id="Coils"/>
    </source>
</evidence>
<evidence type="ECO:0000313" key="22">
    <source>
        <dbReference type="Proteomes" id="UP000092321"/>
    </source>
</evidence>
<feature type="coiled-coil region" evidence="18">
    <location>
        <begin position="463"/>
        <end position="490"/>
    </location>
</feature>
<evidence type="ECO:0000313" key="21">
    <source>
        <dbReference type="EMBL" id="OBA27529.1"/>
    </source>
</evidence>
<evidence type="ECO:0000256" key="16">
    <source>
        <dbReference type="ARBA" id="ARBA00048122"/>
    </source>
</evidence>
<keyword evidence="9 17" id="KW-0375">Hydrogen ion transport</keyword>
<dbReference type="FunFam" id="3.40.50.1000:FF:000008">
    <property type="entry name" value="Plasma membrane ATPase"/>
    <property type="match status" value="1"/>
</dbReference>
<keyword evidence="6 17" id="KW-0812">Transmembrane</keyword>
<comment type="caution">
    <text evidence="21">The sequence shown here is derived from an EMBL/GenBank/DDBJ whole genome shotgun (WGS) entry which is preliminary data.</text>
</comment>
<proteinExistence type="inferred from homology"/>
<dbReference type="SFLD" id="SFLDG00002">
    <property type="entry name" value="C1.7:_P-type_atpase_like"/>
    <property type="match status" value="1"/>
</dbReference>
<dbReference type="InterPro" id="IPR006534">
    <property type="entry name" value="P-type_ATPase_IIIA"/>
</dbReference>
<dbReference type="Gene3D" id="1.20.1110.10">
    <property type="entry name" value="Calcium-transporting ATPase, transmembrane domain"/>
    <property type="match status" value="1"/>
</dbReference>
<dbReference type="CDD" id="cd02076">
    <property type="entry name" value="P-type_ATPase_H"/>
    <property type="match status" value="1"/>
</dbReference>
<keyword evidence="11 17" id="KW-0460">Magnesium</keyword>
<dbReference type="GO" id="GO:0016887">
    <property type="term" value="F:ATP hydrolysis activity"/>
    <property type="evidence" value="ECO:0007669"/>
    <property type="project" value="InterPro"/>
</dbReference>
<feature type="compositionally biased region" description="Polar residues" evidence="19">
    <location>
        <begin position="61"/>
        <end position="73"/>
    </location>
</feature>
<feature type="transmembrane region" description="Helical" evidence="17">
    <location>
        <begin position="310"/>
        <end position="336"/>
    </location>
</feature>
<dbReference type="GO" id="GO:0120029">
    <property type="term" value="P:proton export across plasma membrane"/>
    <property type="evidence" value="ECO:0007669"/>
    <property type="project" value="UniProtKB-UniRule"/>
</dbReference>
<comment type="catalytic activity">
    <reaction evidence="16 17">
        <text>ATP + H2O + H(+)(in) = ADP + phosphate + 2 H(+)(out)</text>
        <dbReference type="Rhea" id="RHEA:20852"/>
        <dbReference type="ChEBI" id="CHEBI:15377"/>
        <dbReference type="ChEBI" id="CHEBI:15378"/>
        <dbReference type="ChEBI" id="CHEBI:30616"/>
        <dbReference type="ChEBI" id="CHEBI:43474"/>
        <dbReference type="ChEBI" id="CHEBI:456216"/>
        <dbReference type="EC" id="7.1.2.1"/>
    </reaction>
</comment>
<dbReference type="PANTHER" id="PTHR42861">
    <property type="entry name" value="CALCIUM-TRANSPORTING ATPASE"/>
    <property type="match status" value="1"/>
</dbReference>
<dbReference type="PROSITE" id="PS00154">
    <property type="entry name" value="ATPASE_E1_E2"/>
    <property type="match status" value="1"/>
</dbReference>
<keyword evidence="7" id="KW-0479">Metal-binding</keyword>
<organism evidence="21 22">
    <name type="scientific">Hanseniaspora valbyensis NRRL Y-1626</name>
    <dbReference type="NCBI Taxonomy" id="766949"/>
    <lineage>
        <taxon>Eukaryota</taxon>
        <taxon>Fungi</taxon>
        <taxon>Dikarya</taxon>
        <taxon>Ascomycota</taxon>
        <taxon>Saccharomycotina</taxon>
        <taxon>Saccharomycetes</taxon>
        <taxon>Saccharomycodales</taxon>
        <taxon>Saccharomycodaceae</taxon>
        <taxon>Hanseniaspora</taxon>
    </lineage>
</organism>
<dbReference type="NCBIfam" id="TIGR01494">
    <property type="entry name" value="ATPase_P-type"/>
    <property type="match status" value="3"/>
</dbReference>
<dbReference type="Pfam" id="PF00122">
    <property type="entry name" value="E1-E2_ATPase"/>
    <property type="match status" value="1"/>
</dbReference>
<evidence type="ECO:0000259" key="20">
    <source>
        <dbReference type="SMART" id="SM00831"/>
    </source>
</evidence>
<keyword evidence="18" id="KW-0175">Coiled coil</keyword>
<keyword evidence="12 17" id="KW-1278">Translocase</keyword>
<evidence type="ECO:0000256" key="19">
    <source>
        <dbReference type="SAM" id="MobiDB-lite"/>
    </source>
</evidence>
<evidence type="ECO:0000256" key="12">
    <source>
        <dbReference type="ARBA" id="ARBA00022967"/>
    </source>
</evidence>
<evidence type="ECO:0000256" key="1">
    <source>
        <dbReference type="ARBA" id="ARBA00003417"/>
    </source>
</evidence>
<comment type="subcellular location">
    <subcellularLocation>
        <location evidence="2 17">Cell membrane</location>
        <topology evidence="2 17">Multi-pass membrane protein</topology>
    </subcellularLocation>
</comment>